<protein>
    <submittedName>
        <fullName evidence="2">Uncharacterized protein</fullName>
    </submittedName>
</protein>
<evidence type="ECO:0000313" key="3">
    <source>
        <dbReference type="Proteomes" id="UP001605036"/>
    </source>
</evidence>
<evidence type="ECO:0000313" key="2">
    <source>
        <dbReference type="EMBL" id="KAL2610901.1"/>
    </source>
</evidence>
<comment type="caution">
    <text evidence="2">The sequence shown here is derived from an EMBL/GenBank/DDBJ whole genome shotgun (WGS) entry which is preliminary data.</text>
</comment>
<reference evidence="2 3" key="1">
    <citation type="submission" date="2024-09" db="EMBL/GenBank/DDBJ databases">
        <title>Chromosome-scale assembly of Riccia fluitans.</title>
        <authorList>
            <person name="Paukszto L."/>
            <person name="Sawicki J."/>
            <person name="Karawczyk K."/>
            <person name="Piernik-Szablinska J."/>
            <person name="Szczecinska M."/>
            <person name="Mazdziarz M."/>
        </authorList>
    </citation>
    <scope>NUCLEOTIDE SEQUENCE [LARGE SCALE GENOMIC DNA]</scope>
    <source>
        <strain evidence="2">Rf_01</strain>
        <tissue evidence="2">Aerial parts of the thallus</tissue>
    </source>
</reference>
<accession>A0ABD1XSM8</accession>
<evidence type="ECO:0000256" key="1">
    <source>
        <dbReference type="SAM" id="MobiDB-lite"/>
    </source>
</evidence>
<dbReference type="EMBL" id="JBHFFA010000007">
    <property type="protein sequence ID" value="KAL2610901.1"/>
    <property type="molecule type" value="Genomic_DNA"/>
</dbReference>
<keyword evidence="3" id="KW-1185">Reference proteome</keyword>
<dbReference type="AlphaFoldDB" id="A0ABD1XSM8"/>
<dbReference type="Proteomes" id="UP001605036">
    <property type="component" value="Unassembled WGS sequence"/>
</dbReference>
<proteinExistence type="predicted"/>
<name>A0ABD1XSM8_9MARC</name>
<gene>
    <name evidence="2" type="ORF">R1flu_022593</name>
</gene>
<sequence length="88" mass="9449">MIRVLGGRSDRGVPNYILTSKDQSKKSELRSTPLRIGSLARDAIDNPLPATMDGGPMVDRASSSNRSHTCSSEYPGPHNSTATHGGRR</sequence>
<organism evidence="2 3">
    <name type="scientific">Riccia fluitans</name>
    <dbReference type="NCBI Taxonomy" id="41844"/>
    <lineage>
        <taxon>Eukaryota</taxon>
        <taxon>Viridiplantae</taxon>
        <taxon>Streptophyta</taxon>
        <taxon>Embryophyta</taxon>
        <taxon>Marchantiophyta</taxon>
        <taxon>Marchantiopsida</taxon>
        <taxon>Marchantiidae</taxon>
        <taxon>Marchantiales</taxon>
        <taxon>Ricciaceae</taxon>
        <taxon>Riccia</taxon>
    </lineage>
</organism>
<feature type="region of interest" description="Disordered" evidence="1">
    <location>
        <begin position="1"/>
        <end position="88"/>
    </location>
</feature>
<feature type="compositionally biased region" description="Polar residues" evidence="1">
    <location>
        <begin position="61"/>
        <end position="88"/>
    </location>
</feature>